<evidence type="ECO:0000256" key="1">
    <source>
        <dbReference type="ARBA" id="ARBA00010531"/>
    </source>
</evidence>
<evidence type="ECO:0000256" key="3">
    <source>
        <dbReference type="ARBA" id="ARBA00023274"/>
    </source>
</evidence>
<feature type="region of interest" description="Disordered" evidence="4">
    <location>
        <begin position="329"/>
        <end position="352"/>
    </location>
</feature>
<accession>A0A8D8R1X5</accession>
<dbReference type="EMBL" id="HBUF01124293">
    <property type="protein sequence ID" value="CAG6642801.1"/>
    <property type="molecule type" value="Transcribed_RNA"/>
</dbReference>
<dbReference type="Pfam" id="PF00687">
    <property type="entry name" value="Ribosomal_L1"/>
    <property type="match status" value="1"/>
</dbReference>
<dbReference type="InterPro" id="IPR023674">
    <property type="entry name" value="Ribosomal_uL1-like"/>
</dbReference>
<keyword evidence="3" id="KW-0687">Ribonucleoprotein</keyword>
<feature type="compositionally biased region" description="Acidic residues" evidence="4">
    <location>
        <begin position="335"/>
        <end position="344"/>
    </location>
</feature>
<proteinExistence type="inferred from homology"/>
<keyword evidence="2 5" id="KW-0689">Ribosomal protein</keyword>
<evidence type="ECO:0000313" key="5">
    <source>
        <dbReference type="EMBL" id="CAG6642803.1"/>
    </source>
</evidence>
<dbReference type="GO" id="GO:0005840">
    <property type="term" value="C:ribosome"/>
    <property type="evidence" value="ECO:0007669"/>
    <property type="project" value="UniProtKB-KW"/>
</dbReference>
<dbReference type="SUPFAM" id="SSF56808">
    <property type="entry name" value="Ribosomal protein L1"/>
    <property type="match status" value="1"/>
</dbReference>
<dbReference type="GO" id="GO:1990904">
    <property type="term" value="C:ribonucleoprotein complex"/>
    <property type="evidence" value="ECO:0007669"/>
    <property type="project" value="UniProtKB-KW"/>
</dbReference>
<dbReference type="Gene3D" id="3.40.50.790">
    <property type="match status" value="1"/>
</dbReference>
<dbReference type="PANTHER" id="PTHR36427:SF3">
    <property type="entry name" value="LARGE RIBOSOMAL SUBUNIT PROTEIN UL1M"/>
    <property type="match status" value="1"/>
</dbReference>
<dbReference type="PANTHER" id="PTHR36427">
    <property type="entry name" value="54S RIBOSOMAL PROTEIN L1, MITOCHONDRIAL"/>
    <property type="match status" value="1"/>
</dbReference>
<sequence length="352" mass="39888">MFAFRGLISSLSAPINVFSISESASFHTASVFYAARKGTRARKEAKKTRVEIKKVAWTPDSKKKKDIHVSRKVDESNLEYPEDDVFMQKDYKLRIFQFQEALAGIRETHHPTMYNLPNAFVGATVEISTTTHQKKVKYIDPWTHIVEVENTFDHGEDRSIIAFCKEHEIAAQLQDMGVALVGDVSTIKGIERGLVTLPTFEYVICNPKILADLMHIRGLLKKKIPALKNNTLGVDLVGITKRLQSGIKYSMKKDTKDQDFGYSDFIIGRLNMSTEQLENNLKRVLQDINSMKPNSKPHDEDFITRILLWSDPSPEKMKLDMDNLIEKPKAKVVDDESDGEEEEQVAAKAEGA</sequence>
<dbReference type="AlphaFoldDB" id="A0A8D8R1X5"/>
<reference evidence="5" key="1">
    <citation type="submission" date="2021-05" db="EMBL/GenBank/DDBJ databases">
        <authorList>
            <person name="Alioto T."/>
            <person name="Alioto T."/>
            <person name="Gomez Garrido J."/>
        </authorList>
    </citation>
    <scope>NUCLEOTIDE SEQUENCE</scope>
</reference>
<organism evidence="5">
    <name type="scientific">Cacopsylla melanoneura</name>
    <dbReference type="NCBI Taxonomy" id="428564"/>
    <lineage>
        <taxon>Eukaryota</taxon>
        <taxon>Metazoa</taxon>
        <taxon>Ecdysozoa</taxon>
        <taxon>Arthropoda</taxon>
        <taxon>Hexapoda</taxon>
        <taxon>Insecta</taxon>
        <taxon>Pterygota</taxon>
        <taxon>Neoptera</taxon>
        <taxon>Paraneoptera</taxon>
        <taxon>Hemiptera</taxon>
        <taxon>Sternorrhyncha</taxon>
        <taxon>Psylloidea</taxon>
        <taxon>Psyllidae</taxon>
        <taxon>Psyllinae</taxon>
        <taxon>Cacopsylla</taxon>
    </lineage>
</organism>
<dbReference type="InterPro" id="IPR016095">
    <property type="entry name" value="Ribosomal_uL1_3-a/b-sand"/>
</dbReference>
<evidence type="ECO:0000256" key="4">
    <source>
        <dbReference type="SAM" id="MobiDB-lite"/>
    </source>
</evidence>
<evidence type="ECO:0000256" key="2">
    <source>
        <dbReference type="ARBA" id="ARBA00022980"/>
    </source>
</evidence>
<comment type="similarity">
    <text evidence="1">Belongs to the universal ribosomal protein uL1 family.</text>
</comment>
<dbReference type="Gene3D" id="3.30.190.20">
    <property type="match status" value="1"/>
</dbReference>
<dbReference type="EMBL" id="HBUF01124295">
    <property type="protein sequence ID" value="CAG6642803.1"/>
    <property type="molecule type" value="Transcribed_RNA"/>
</dbReference>
<protein>
    <submittedName>
        <fullName evidence="5">39S ribosomal protein L1, mitochondrial</fullName>
    </submittedName>
</protein>
<dbReference type="InterPro" id="IPR028364">
    <property type="entry name" value="Ribosomal_uL1/biogenesis"/>
</dbReference>
<name>A0A8D8R1X5_9HEMI</name>